<gene>
    <name evidence="6" type="ORF">I5907_12935</name>
</gene>
<accession>A0A931GUW8</accession>
<keyword evidence="2" id="KW-0813">Transport</keyword>
<dbReference type="InterPro" id="IPR003439">
    <property type="entry name" value="ABC_transporter-like_ATP-bd"/>
</dbReference>
<evidence type="ECO:0000256" key="3">
    <source>
        <dbReference type="ARBA" id="ARBA00022741"/>
    </source>
</evidence>
<name>A0A931GUW8_9BACT</name>
<dbReference type="GO" id="GO:0016887">
    <property type="term" value="F:ATP hydrolysis activity"/>
    <property type="evidence" value="ECO:0007669"/>
    <property type="project" value="InterPro"/>
</dbReference>
<dbReference type="GO" id="GO:0140359">
    <property type="term" value="F:ABC-type transporter activity"/>
    <property type="evidence" value="ECO:0007669"/>
    <property type="project" value="InterPro"/>
</dbReference>
<keyword evidence="4 6" id="KW-0067">ATP-binding</keyword>
<dbReference type="GO" id="GO:0005524">
    <property type="term" value="F:ATP binding"/>
    <property type="evidence" value="ECO:0007669"/>
    <property type="project" value="UniProtKB-KW"/>
</dbReference>
<proteinExistence type="inferred from homology"/>
<dbReference type="Gene3D" id="3.40.50.300">
    <property type="entry name" value="P-loop containing nucleotide triphosphate hydrolases"/>
    <property type="match status" value="1"/>
</dbReference>
<comment type="similarity">
    <text evidence="1">Belongs to the ABC transporter superfamily.</text>
</comment>
<dbReference type="Pfam" id="PF14524">
    <property type="entry name" value="Wzt_C"/>
    <property type="match status" value="1"/>
</dbReference>
<feature type="domain" description="ABC transporter" evidence="5">
    <location>
        <begin position="47"/>
        <end position="269"/>
    </location>
</feature>
<keyword evidence="3" id="KW-0547">Nucleotide-binding</keyword>
<dbReference type="InterPro" id="IPR050683">
    <property type="entry name" value="Bact_Polysacc_Export_ATP-bd"/>
</dbReference>
<evidence type="ECO:0000313" key="6">
    <source>
        <dbReference type="EMBL" id="MBG9377141.1"/>
    </source>
</evidence>
<dbReference type="AlphaFoldDB" id="A0A931GUW8"/>
<dbReference type="Gene3D" id="2.70.50.60">
    <property type="entry name" value="abc- transporter (atp binding component) like domain"/>
    <property type="match status" value="1"/>
</dbReference>
<dbReference type="CDD" id="cd10147">
    <property type="entry name" value="Wzt_C-like"/>
    <property type="match status" value="1"/>
</dbReference>
<keyword evidence="7" id="KW-1185">Reference proteome</keyword>
<sequence length="426" mass="47360">MSSTVIEVSAVSKQYRLGQVGRKSLTQDVNRWWYAIRGKEDPYLKIGETNDRSRKGASEFVWALQDINFSVKQGEVLGIIGRNGAGKSTLLKILSKVTAPTTGAIKVKGRIASLLEVGTGFHPDLTGRDNIFLNGAILGMTRKEIHAKFDEIVDFAGVERYIDTPVKRYSSGMYVRLAFAVAAHLEPEILIVDEVLAVGDAEFQKKCLGKMKDVSEKDGRTVLFVSHNMPAVQRLCTQAMVMQFGRNIYMGNTDDAVNHYLHNKQLQQTTSVAERTDRNGNGMVKCVGFTLLNSKMQETGNFKSGDEMNIAIDYIFTGNQPAKSVWFRIQVTDAEEEILFILNNAHSSDLIAEINKSGRLVCSIPRLPLFGGTYNFNLTVQSQESGLLDEMEAVQELNVVDGDFFGTGKIPAIRKGMFVMHNWNIQ</sequence>
<dbReference type="SUPFAM" id="SSF52540">
    <property type="entry name" value="P-loop containing nucleoside triphosphate hydrolases"/>
    <property type="match status" value="1"/>
</dbReference>
<evidence type="ECO:0000313" key="7">
    <source>
        <dbReference type="Proteomes" id="UP000628448"/>
    </source>
</evidence>
<organism evidence="6 7">
    <name type="scientific">Panacibacter microcysteis</name>
    <dbReference type="NCBI Taxonomy" id="2793269"/>
    <lineage>
        <taxon>Bacteria</taxon>
        <taxon>Pseudomonadati</taxon>
        <taxon>Bacteroidota</taxon>
        <taxon>Chitinophagia</taxon>
        <taxon>Chitinophagales</taxon>
        <taxon>Chitinophagaceae</taxon>
        <taxon>Panacibacter</taxon>
    </lineage>
</organism>
<dbReference type="InterPro" id="IPR029439">
    <property type="entry name" value="Wzt_C"/>
</dbReference>
<evidence type="ECO:0000256" key="4">
    <source>
        <dbReference type="ARBA" id="ARBA00022840"/>
    </source>
</evidence>
<dbReference type="InterPro" id="IPR003593">
    <property type="entry name" value="AAA+_ATPase"/>
</dbReference>
<evidence type="ECO:0000259" key="5">
    <source>
        <dbReference type="PROSITE" id="PS50893"/>
    </source>
</evidence>
<dbReference type="PANTHER" id="PTHR46743:SF2">
    <property type="entry name" value="TEICHOIC ACIDS EXPORT ATP-BINDING PROTEIN TAGH"/>
    <property type="match status" value="1"/>
</dbReference>
<evidence type="ECO:0000256" key="1">
    <source>
        <dbReference type="ARBA" id="ARBA00005417"/>
    </source>
</evidence>
<reference evidence="6" key="1">
    <citation type="submission" date="2020-11" db="EMBL/GenBank/DDBJ databases">
        <title>Bacterial whole genome sequence for Panacibacter sp. DH6.</title>
        <authorList>
            <person name="Le V."/>
            <person name="Ko S."/>
            <person name="Ahn C.-Y."/>
            <person name="Oh H.-M."/>
        </authorList>
    </citation>
    <scope>NUCLEOTIDE SEQUENCE</scope>
    <source>
        <strain evidence="6">DH6</strain>
    </source>
</reference>
<dbReference type="PROSITE" id="PS50893">
    <property type="entry name" value="ABC_TRANSPORTER_2"/>
    <property type="match status" value="1"/>
</dbReference>
<dbReference type="PANTHER" id="PTHR46743">
    <property type="entry name" value="TEICHOIC ACIDS EXPORT ATP-BINDING PROTEIN TAGH"/>
    <property type="match status" value="1"/>
</dbReference>
<dbReference type="CDD" id="cd03220">
    <property type="entry name" value="ABC_KpsT_Wzt"/>
    <property type="match status" value="1"/>
</dbReference>
<dbReference type="RefSeq" id="WP_196991240.1">
    <property type="nucleotide sequence ID" value="NZ_JADWYR010000002.1"/>
</dbReference>
<dbReference type="Pfam" id="PF00005">
    <property type="entry name" value="ABC_tran"/>
    <property type="match status" value="1"/>
</dbReference>
<evidence type="ECO:0000256" key="2">
    <source>
        <dbReference type="ARBA" id="ARBA00022448"/>
    </source>
</evidence>
<dbReference type="GO" id="GO:0016020">
    <property type="term" value="C:membrane"/>
    <property type="evidence" value="ECO:0007669"/>
    <property type="project" value="InterPro"/>
</dbReference>
<dbReference type="SMART" id="SM00382">
    <property type="entry name" value="AAA"/>
    <property type="match status" value="1"/>
</dbReference>
<dbReference type="InterPro" id="IPR027417">
    <property type="entry name" value="P-loop_NTPase"/>
</dbReference>
<protein>
    <submittedName>
        <fullName evidence="6">ABC transporter ATP-binding protein</fullName>
    </submittedName>
</protein>
<dbReference type="EMBL" id="JADWYR010000002">
    <property type="protein sequence ID" value="MBG9377141.1"/>
    <property type="molecule type" value="Genomic_DNA"/>
</dbReference>
<dbReference type="InterPro" id="IPR015860">
    <property type="entry name" value="ABC_transpr_TagH-like"/>
</dbReference>
<dbReference type="Proteomes" id="UP000628448">
    <property type="component" value="Unassembled WGS sequence"/>
</dbReference>
<comment type="caution">
    <text evidence="6">The sequence shown here is derived from an EMBL/GenBank/DDBJ whole genome shotgun (WGS) entry which is preliminary data.</text>
</comment>